<name>A0A0F9CY31_9ZZZZ</name>
<sequence length="76" mass="8690">FLAVLDASLEAETTYQTGGKYNKNKPLASPEDLADNVSPWQHFCANWIDAPEMKGVWGLLDVGEMQRRMNRYRMRG</sequence>
<gene>
    <name evidence="1" type="ORF">LCGC14_2346260</name>
</gene>
<dbReference type="AlphaFoldDB" id="A0A0F9CY31"/>
<protein>
    <submittedName>
        <fullName evidence="1">Uncharacterized protein</fullName>
    </submittedName>
</protein>
<comment type="caution">
    <text evidence="1">The sequence shown here is derived from an EMBL/GenBank/DDBJ whole genome shotgun (WGS) entry which is preliminary data.</text>
</comment>
<evidence type="ECO:0000313" key="1">
    <source>
        <dbReference type="EMBL" id="KKL46366.1"/>
    </source>
</evidence>
<feature type="non-terminal residue" evidence="1">
    <location>
        <position position="1"/>
    </location>
</feature>
<accession>A0A0F9CY31</accession>
<dbReference type="EMBL" id="LAZR01034057">
    <property type="protein sequence ID" value="KKL46366.1"/>
    <property type="molecule type" value="Genomic_DNA"/>
</dbReference>
<proteinExistence type="predicted"/>
<reference evidence="1" key="1">
    <citation type="journal article" date="2015" name="Nature">
        <title>Complex archaea that bridge the gap between prokaryotes and eukaryotes.</title>
        <authorList>
            <person name="Spang A."/>
            <person name="Saw J.H."/>
            <person name="Jorgensen S.L."/>
            <person name="Zaremba-Niedzwiedzka K."/>
            <person name="Martijn J."/>
            <person name="Lind A.E."/>
            <person name="van Eijk R."/>
            <person name="Schleper C."/>
            <person name="Guy L."/>
            <person name="Ettema T.J."/>
        </authorList>
    </citation>
    <scope>NUCLEOTIDE SEQUENCE</scope>
</reference>
<organism evidence="1">
    <name type="scientific">marine sediment metagenome</name>
    <dbReference type="NCBI Taxonomy" id="412755"/>
    <lineage>
        <taxon>unclassified sequences</taxon>
        <taxon>metagenomes</taxon>
        <taxon>ecological metagenomes</taxon>
    </lineage>
</organism>